<evidence type="ECO:0008006" key="5">
    <source>
        <dbReference type="Google" id="ProtNLM"/>
    </source>
</evidence>
<organism evidence="3 4">
    <name type="scientific">Clostridium estertheticum</name>
    <dbReference type="NCBI Taxonomy" id="238834"/>
    <lineage>
        <taxon>Bacteria</taxon>
        <taxon>Bacillati</taxon>
        <taxon>Bacillota</taxon>
        <taxon>Clostridia</taxon>
        <taxon>Eubacteriales</taxon>
        <taxon>Clostridiaceae</taxon>
        <taxon>Clostridium</taxon>
    </lineage>
</organism>
<dbReference type="EMBL" id="JABEYB010000019">
    <property type="protein sequence ID" value="NNU78118.1"/>
    <property type="molecule type" value="Genomic_DNA"/>
</dbReference>
<dbReference type="InterPro" id="IPR009492">
    <property type="entry name" value="TniQ"/>
</dbReference>
<feature type="domain" description="Transposon Tn7 transposition protein TnsD C-terminal" evidence="2">
    <location>
        <begin position="331"/>
        <end position="443"/>
    </location>
</feature>
<proteinExistence type="predicted"/>
<sequence length="503" mass="59877">MMNCFPVLYQDELFYSIAARYKRMCGIFSKKALYRDFCNTEERQIFMYLPLHIKALVGNLPYSTKITESYIINNHTMYPYLTSFLSNDRADIIYSEMLAGSKKNLLTYVGANSTNSRFDKHLKYCNQCYKEDLNKLGESYWRRIHQIPGVLFCKKHKSRLIESDVPTNNNVNDYFCADDVIGNSIITSNKDKSLFEFYELNIKYIEGVECLLNSKVQRKDNSFIIDYYLSKLREKKLASRSGSIYMKEFLKEFKEFYPASYLYSMKSYYDCDNANNWLRLFIRKDKKSKSVLRHILLMQFLGVDIKDVFKTNDVEHKKIVAVINKPRLDIGERKEQWLRIIKENPGATRRQLKDIGKGVYTYIYKYQKEWYHKVTPIYENIKPKGDIVDWRERDKKCLKIVRRVVVELLSKPEKPIRITKNKIRRECGITSYFKSEKLIKTHEYIDSVVEDIDTYRRRKIKWAIEEMNEKGIWVSVYKVHQYAGFGEVKDEVVRKMVEKIIGE</sequence>
<evidence type="ECO:0000259" key="2">
    <source>
        <dbReference type="Pfam" id="PF15978"/>
    </source>
</evidence>
<comment type="caution">
    <text evidence="3">The sequence shown here is derived from an EMBL/GenBank/DDBJ whole genome shotgun (WGS) entry which is preliminary data.</text>
</comment>
<evidence type="ECO:0000313" key="3">
    <source>
        <dbReference type="EMBL" id="NNU78118.1"/>
    </source>
</evidence>
<name>A0A7Y3WUI4_9CLOT</name>
<evidence type="ECO:0000313" key="4">
    <source>
        <dbReference type="Proteomes" id="UP000531659"/>
    </source>
</evidence>
<accession>A0A7Y3WUI4</accession>
<reference evidence="3 4" key="1">
    <citation type="submission" date="2020-05" db="EMBL/GenBank/DDBJ databases">
        <title>Complete genome of Clostridium estertheticum subspecies estertheticum, isolated from Vacuum packed lamb meat from New Zealand imported to Switzerland.</title>
        <authorList>
            <person name="Wambui J."/>
            <person name="Stevens M.J.A."/>
            <person name="Stephan R."/>
        </authorList>
    </citation>
    <scope>NUCLEOTIDE SEQUENCE [LARGE SCALE GENOMIC DNA]</scope>
    <source>
        <strain evidence="3 4">CEST001</strain>
    </source>
</reference>
<dbReference type="RefSeq" id="WP_171298708.1">
    <property type="nucleotide sequence ID" value="NZ_CP087098.1"/>
</dbReference>
<protein>
    <recommendedName>
        <fullName evidence="5">Transposon Tn7 transposition protein TnsD C-termianl domain-containing protein</fullName>
    </recommendedName>
</protein>
<dbReference type="AlphaFoldDB" id="A0A7Y3WUI4"/>
<dbReference type="InterPro" id="IPR032750">
    <property type="entry name" value="TnsD_C"/>
</dbReference>
<dbReference type="Pfam" id="PF15978">
    <property type="entry name" value="TnsD"/>
    <property type="match status" value="2"/>
</dbReference>
<evidence type="ECO:0000259" key="1">
    <source>
        <dbReference type="Pfam" id="PF06527"/>
    </source>
</evidence>
<feature type="domain" description="Transposon Tn7 transposition protein TnsD C-terminal" evidence="2">
    <location>
        <begin position="208"/>
        <end position="317"/>
    </location>
</feature>
<gene>
    <name evidence="3" type="ORF">HLQ16_19585</name>
</gene>
<feature type="domain" description="TniQ" evidence="1">
    <location>
        <begin position="5"/>
        <end position="160"/>
    </location>
</feature>
<dbReference type="Proteomes" id="UP000531659">
    <property type="component" value="Unassembled WGS sequence"/>
</dbReference>
<dbReference type="Pfam" id="PF06527">
    <property type="entry name" value="TniQ"/>
    <property type="match status" value="1"/>
</dbReference>